<feature type="transmembrane region" description="Helical" evidence="3">
    <location>
        <begin position="150"/>
        <end position="172"/>
    </location>
</feature>
<dbReference type="PANTHER" id="PTHR33021">
    <property type="entry name" value="BLUE COPPER PROTEIN"/>
    <property type="match status" value="1"/>
</dbReference>
<dbReference type="GO" id="GO:0004674">
    <property type="term" value="F:protein serine/threonine kinase activity"/>
    <property type="evidence" value="ECO:0007669"/>
    <property type="project" value="UniProtKB-EC"/>
</dbReference>
<keyword evidence="3" id="KW-1133">Transmembrane helix</keyword>
<keyword evidence="3" id="KW-0472">Membrane</keyword>
<reference evidence="6" key="1">
    <citation type="submission" date="2019-08" db="EMBL/GenBank/DDBJ databases">
        <title>Reference gene set and small RNA set construction with multiple tissues from Davidia involucrata Baill.</title>
        <authorList>
            <person name="Yang H."/>
            <person name="Zhou C."/>
            <person name="Li G."/>
            <person name="Wang J."/>
            <person name="Gao P."/>
            <person name="Wang M."/>
            <person name="Wang R."/>
            <person name="Zhao Y."/>
        </authorList>
    </citation>
    <scope>NUCLEOTIDE SEQUENCE</scope>
    <source>
        <tissue evidence="6">Mixed with DoveR01_LX</tissue>
    </source>
</reference>
<feature type="signal peptide" evidence="4">
    <location>
        <begin position="1"/>
        <end position="24"/>
    </location>
</feature>
<dbReference type="FunFam" id="2.60.40.420:FF:000034">
    <property type="entry name" value="Cupredoxin superfamily protein"/>
    <property type="match status" value="1"/>
</dbReference>
<name>A0A5B7BTR6_DAVIN</name>
<dbReference type="CDD" id="cd13920">
    <property type="entry name" value="Stellacyanin"/>
    <property type="match status" value="1"/>
</dbReference>
<evidence type="ECO:0000256" key="4">
    <source>
        <dbReference type="SAM" id="SignalP"/>
    </source>
</evidence>
<proteinExistence type="predicted"/>
<accession>A0A5B7BTR6</accession>
<dbReference type="SUPFAM" id="SSF49503">
    <property type="entry name" value="Cupredoxins"/>
    <property type="match status" value="1"/>
</dbReference>
<dbReference type="Pfam" id="PF02298">
    <property type="entry name" value="Cu_bind_like"/>
    <property type="match status" value="1"/>
</dbReference>
<protein>
    <submittedName>
        <fullName evidence="6">Putative umecyanin-like</fullName>
        <ecNumber evidence="6">2.7.11.1</ecNumber>
    </submittedName>
</protein>
<evidence type="ECO:0000313" key="6">
    <source>
        <dbReference type="EMBL" id="MPA71987.1"/>
    </source>
</evidence>
<feature type="chain" id="PRO_5022755606" evidence="4">
    <location>
        <begin position="25"/>
        <end position="173"/>
    </location>
</feature>
<evidence type="ECO:0000259" key="5">
    <source>
        <dbReference type="PROSITE" id="PS51485"/>
    </source>
</evidence>
<dbReference type="AlphaFoldDB" id="A0A5B7BTR6"/>
<feature type="domain" description="Phytocyanin" evidence="5">
    <location>
        <begin position="25"/>
        <end position="127"/>
    </location>
</feature>
<dbReference type="PROSITE" id="PS51485">
    <property type="entry name" value="PHYTOCYANIN"/>
    <property type="match status" value="1"/>
</dbReference>
<dbReference type="Gene3D" id="2.60.40.420">
    <property type="entry name" value="Cupredoxins - blue copper proteins"/>
    <property type="match status" value="1"/>
</dbReference>
<evidence type="ECO:0000256" key="2">
    <source>
        <dbReference type="ARBA" id="ARBA00023180"/>
    </source>
</evidence>
<dbReference type="GO" id="GO:0005886">
    <property type="term" value="C:plasma membrane"/>
    <property type="evidence" value="ECO:0007669"/>
    <property type="project" value="TreeGrafter"/>
</dbReference>
<dbReference type="GO" id="GO:0009055">
    <property type="term" value="F:electron transfer activity"/>
    <property type="evidence" value="ECO:0007669"/>
    <property type="project" value="InterPro"/>
</dbReference>
<keyword evidence="2" id="KW-0325">Glycoprotein</keyword>
<keyword evidence="4" id="KW-0732">Signal</keyword>
<sequence>MAKMILSLLVLAALGCFMTQPASAMYHIVGGSLGWTIPPNKTYFQEWAKPRVFGVEDKMLFPYRMGLHNIVEVGKEDFDACTQKKVIDIFYKGPTIINYTQPGVHYYYSGIGTQCEAGQKLSVTVVGGKGASGRRNLLEVMAPAPAPKSAASPIAGGLGMLSCLLPFLFSLFF</sequence>
<organism evidence="6">
    <name type="scientific">Davidia involucrata</name>
    <name type="common">Dove tree</name>
    <dbReference type="NCBI Taxonomy" id="16924"/>
    <lineage>
        <taxon>Eukaryota</taxon>
        <taxon>Viridiplantae</taxon>
        <taxon>Streptophyta</taxon>
        <taxon>Embryophyta</taxon>
        <taxon>Tracheophyta</taxon>
        <taxon>Spermatophyta</taxon>
        <taxon>Magnoliopsida</taxon>
        <taxon>eudicotyledons</taxon>
        <taxon>Gunneridae</taxon>
        <taxon>Pentapetalae</taxon>
        <taxon>asterids</taxon>
        <taxon>Cornales</taxon>
        <taxon>Nyssaceae</taxon>
        <taxon>Davidia</taxon>
    </lineage>
</organism>
<dbReference type="EC" id="2.7.11.1" evidence="6"/>
<dbReference type="PANTHER" id="PTHR33021:SF264">
    <property type="entry name" value="OS05G0570900 PROTEIN"/>
    <property type="match status" value="1"/>
</dbReference>
<dbReference type="InterPro" id="IPR039391">
    <property type="entry name" value="Phytocyanin-like"/>
</dbReference>
<evidence type="ECO:0000256" key="1">
    <source>
        <dbReference type="ARBA" id="ARBA00023157"/>
    </source>
</evidence>
<dbReference type="InterPro" id="IPR008972">
    <property type="entry name" value="Cupredoxin"/>
</dbReference>
<evidence type="ECO:0000256" key="3">
    <source>
        <dbReference type="SAM" id="Phobius"/>
    </source>
</evidence>
<keyword evidence="1" id="KW-1015">Disulfide bond</keyword>
<keyword evidence="3" id="KW-0812">Transmembrane</keyword>
<keyword evidence="6" id="KW-0808">Transferase</keyword>
<gene>
    <name evidence="6" type="ORF">Din_041428</name>
</gene>
<dbReference type="InterPro" id="IPR003245">
    <property type="entry name" value="Phytocyanin_dom"/>
</dbReference>
<dbReference type="EMBL" id="GHES01041428">
    <property type="protein sequence ID" value="MPA71987.1"/>
    <property type="molecule type" value="Transcribed_RNA"/>
</dbReference>
<dbReference type="PROSITE" id="PS51257">
    <property type="entry name" value="PROKAR_LIPOPROTEIN"/>
    <property type="match status" value="1"/>
</dbReference>